<reference evidence="6 7" key="1">
    <citation type="submission" date="2019-08" db="EMBL/GenBank/DDBJ databases">
        <title>Amphibian skin-associated Pigmentiphaga: genome sequence and occurrence across geography and hosts.</title>
        <authorList>
            <person name="Bletz M.C."/>
            <person name="Bunk B."/>
            <person name="Sproeer C."/>
            <person name="Biwer P."/>
            <person name="Reiter S."/>
            <person name="Rabemananjara F.C.E."/>
            <person name="Schulz S."/>
            <person name="Overmann J."/>
            <person name="Vences M."/>
        </authorList>
    </citation>
    <scope>NUCLEOTIDE SEQUENCE [LARGE SCALE GENOMIC DNA]</scope>
    <source>
        <strain evidence="6 7">Mada1488</strain>
    </source>
</reference>
<dbReference type="GO" id="GO:0015627">
    <property type="term" value="C:type II protein secretion system complex"/>
    <property type="evidence" value="ECO:0007669"/>
    <property type="project" value="TreeGrafter"/>
</dbReference>
<keyword evidence="7" id="KW-1185">Reference proteome</keyword>
<evidence type="ECO:0000259" key="4">
    <source>
        <dbReference type="Pfam" id="PF00263"/>
    </source>
</evidence>
<dbReference type="KEGG" id="pacr:FXN63_18345"/>
<comment type="similarity">
    <text evidence="1">Belongs to the bacterial secretin family.</text>
</comment>
<dbReference type="PANTHER" id="PTHR30332">
    <property type="entry name" value="PROBABLE GENERAL SECRETION PATHWAY PROTEIN D"/>
    <property type="match status" value="1"/>
</dbReference>
<dbReference type="InterPro" id="IPR050810">
    <property type="entry name" value="Bact_Secretion_Sys_Channel"/>
</dbReference>
<feature type="chain" id="PRO_5023012256" evidence="3">
    <location>
        <begin position="27"/>
        <end position="464"/>
    </location>
</feature>
<dbReference type="RefSeq" id="WP_148816625.1">
    <property type="nucleotide sequence ID" value="NZ_CP043046.1"/>
</dbReference>
<dbReference type="PANTHER" id="PTHR30332:SF17">
    <property type="entry name" value="TYPE IV PILIATION SYSTEM PROTEIN DR_0774-RELATED"/>
    <property type="match status" value="1"/>
</dbReference>
<feature type="signal peptide" evidence="3">
    <location>
        <begin position="1"/>
        <end position="26"/>
    </location>
</feature>
<dbReference type="Pfam" id="PF00263">
    <property type="entry name" value="Secretin"/>
    <property type="match status" value="1"/>
</dbReference>
<dbReference type="EMBL" id="CP043046">
    <property type="protein sequence ID" value="QEI07578.1"/>
    <property type="molecule type" value="Genomic_DNA"/>
</dbReference>
<dbReference type="GO" id="GO:0009306">
    <property type="term" value="P:protein secretion"/>
    <property type="evidence" value="ECO:0007669"/>
    <property type="project" value="InterPro"/>
</dbReference>
<feature type="region of interest" description="Disordered" evidence="2">
    <location>
        <begin position="444"/>
        <end position="464"/>
    </location>
</feature>
<evidence type="ECO:0000256" key="2">
    <source>
        <dbReference type="SAM" id="MobiDB-lite"/>
    </source>
</evidence>
<accession>A0A5C0AYW4</accession>
<dbReference type="InterPro" id="IPR032789">
    <property type="entry name" value="T2SS-T3SS_pil_N"/>
</dbReference>
<dbReference type="Proteomes" id="UP000325161">
    <property type="component" value="Chromosome"/>
</dbReference>
<feature type="domain" description="Type II/III secretion system secretin-like" evidence="4">
    <location>
        <begin position="266"/>
        <end position="422"/>
    </location>
</feature>
<sequence>MNRRCMLPCWFAMALVMFAHVMPAHAVPPAPPAFRMTEPIPPPVASASAATDEPDIDMLVGESQIVDAPDLGRVAVGNGRVLSAAPAEGKEVVLFAKQAGNSTLVIWQRDGRSRRIHVNVLPADTRRVQQELAAFLTRIPNARSTPVGDKLIIEGDDLSEIDRSRIATLAKRYPQIIDFTGQLGWESMISIDVKVVEIPRSKVQELGLRWDQTSTGGLTTGVAYEAGGRRLQSRPGESPLDAPFPSSGGPLGYFGLNALLQARLTAMAQAGDAVVLAEPKLSARSGSTARFQAGGEVPYATVDRNGASSTTFKPYGVTLGITPRVDQQGTVRSLIEIEVSSVDLSVAATSGPALKTRRTETEFNVRSGETLVLSGFLSREHAEDVDKVPGLSELPVLGALFRSRRYQLRETELVVFVTPVVVTPAHPDSAAPVTRANRALEQTFTEPLTLHGPANRDPFLLEPQ</sequence>
<dbReference type="InterPro" id="IPR004846">
    <property type="entry name" value="T2SS/T3SS_dom"/>
</dbReference>
<dbReference type="PRINTS" id="PR00811">
    <property type="entry name" value="BCTERIALGSPD"/>
</dbReference>
<evidence type="ECO:0000313" key="7">
    <source>
        <dbReference type="Proteomes" id="UP000325161"/>
    </source>
</evidence>
<dbReference type="AlphaFoldDB" id="A0A5C0AYW4"/>
<proteinExistence type="inferred from homology"/>
<organism evidence="6 7">
    <name type="scientific">Pigmentiphaga aceris</name>
    <dbReference type="NCBI Taxonomy" id="1940612"/>
    <lineage>
        <taxon>Bacteria</taxon>
        <taxon>Pseudomonadati</taxon>
        <taxon>Pseudomonadota</taxon>
        <taxon>Betaproteobacteria</taxon>
        <taxon>Burkholderiales</taxon>
        <taxon>Alcaligenaceae</taxon>
        <taxon>Pigmentiphaga</taxon>
    </lineage>
</organism>
<evidence type="ECO:0000256" key="3">
    <source>
        <dbReference type="SAM" id="SignalP"/>
    </source>
</evidence>
<dbReference type="OrthoDB" id="9775455at2"/>
<name>A0A5C0AYW4_9BURK</name>
<evidence type="ECO:0000313" key="6">
    <source>
        <dbReference type="EMBL" id="QEI07578.1"/>
    </source>
</evidence>
<evidence type="ECO:0000256" key="1">
    <source>
        <dbReference type="RuleBase" id="RU004003"/>
    </source>
</evidence>
<dbReference type="InterPro" id="IPR001775">
    <property type="entry name" value="GspD/PilQ"/>
</dbReference>
<evidence type="ECO:0000259" key="5">
    <source>
        <dbReference type="Pfam" id="PF13629"/>
    </source>
</evidence>
<feature type="domain" description="Pilus formation protein N-terminal" evidence="5">
    <location>
        <begin position="55"/>
        <end position="120"/>
    </location>
</feature>
<keyword evidence="3" id="KW-0732">Signal</keyword>
<dbReference type="Pfam" id="PF13629">
    <property type="entry name" value="T2SS-T3SS_pil_N"/>
    <property type="match status" value="1"/>
</dbReference>
<gene>
    <name evidence="6" type="ORF">FXN63_18345</name>
</gene>
<protein>
    <submittedName>
        <fullName evidence="6">Secretion protein</fullName>
    </submittedName>
</protein>